<gene>
    <name evidence="1" type="primary">AVEN_44607_1</name>
    <name evidence="1" type="ORF">TNCT_575091</name>
</gene>
<evidence type="ECO:0000313" key="1">
    <source>
        <dbReference type="EMBL" id="GFQ65918.1"/>
    </source>
</evidence>
<name>A0A8X6EYF4_TRICU</name>
<reference evidence="1" key="1">
    <citation type="submission" date="2020-07" db="EMBL/GenBank/DDBJ databases">
        <title>Multicomponent nature underlies the extraordinary mechanical properties of spider dragline silk.</title>
        <authorList>
            <person name="Kono N."/>
            <person name="Nakamura H."/>
            <person name="Mori M."/>
            <person name="Yoshida Y."/>
            <person name="Ohtoshi R."/>
            <person name="Malay A.D."/>
            <person name="Moran D.A.P."/>
            <person name="Tomita M."/>
            <person name="Numata K."/>
            <person name="Arakawa K."/>
        </authorList>
    </citation>
    <scope>NUCLEOTIDE SEQUENCE</scope>
</reference>
<dbReference type="Proteomes" id="UP000887116">
    <property type="component" value="Unassembled WGS sequence"/>
</dbReference>
<keyword evidence="2" id="KW-1185">Reference proteome</keyword>
<organism evidence="1 2">
    <name type="scientific">Trichonephila clavata</name>
    <name type="common">Joro spider</name>
    <name type="synonym">Nephila clavata</name>
    <dbReference type="NCBI Taxonomy" id="2740835"/>
    <lineage>
        <taxon>Eukaryota</taxon>
        <taxon>Metazoa</taxon>
        <taxon>Ecdysozoa</taxon>
        <taxon>Arthropoda</taxon>
        <taxon>Chelicerata</taxon>
        <taxon>Arachnida</taxon>
        <taxon>Araneae</taxon>
        <taxon>Araneomorphae</taxon>
        <taxon>Entelegynae</taxon>
        <taxon>Araneoidea</taxon>
        <taxon>Nephilidae</taxon>
        <taxon>Trichonephila</taxon>
    </lineage>
</organism>
<dbReference type="EMBL" id="BMAO01020236">
    <property type="protein sequence ID" value="GFQ65918.1"/>
    <property type="molecule type" value="Genomic_DNA"/>
</dbReference>
<dbReference type="AlphaFoldDB" id="A0A8X6EYF4"/>
<protein>
    <submittedName>
        <fullName evidence="1">Uncharacterized protein</fullName>
    </submittedName>
</protein>
<sequence>MDERISDFYLTLPSNANMDYFPKNTQSFYRTKLSHPLLLFGDWEVALSEICIPRNWFNIGNHNNFYTILLEEERKIIQEEQPFEIKSKYETNDPEIFFKLLNRQIASHVGENVKFSFKANKREVELFLGEGYEIHLQYIKSSNFLHILSLGNHDTVINVSKTFAFRPPLQLSNDFSFVIMNTNPLSVAEHIIPVIPHHNKNAIPKTPKQLFEAFRENIKLPRLEHLIHFIYNDITSDVDIHLAKNIEVHLTQSLGKSLLEKLNLKKDMILKGITSFKVNRAHPIDKNDHFKIVVKEYFEKTDVFKQKHDLFLNIGMYKTEKELLDAFHFVTLTHLQNSHVAIEVPPHVKLILGQGLADLLGYSETEMTSGSYAGKYPMQLNAGISEIYIFVYSDVVESHHVGDSFSPLLRIIPCLNEKDDQIVKYYEKPLYFPIKKAFVETIEIDLRTSSGDNIIFTGGRTYAVLSFRRKVI</sequence>
<comment type="caution">
    <text evidence="1">The sequence shown here is derived from an EMBL/GenBank/DDBJ whole genome shotgun (WGS) entry which is preliminary data.</text>
</comment>
<evidence type="ECO:0000313" key="2">
    <source>
        <dbReference type="Proteomes" id="UP000887116"/>
    </source>
</evidence>
<dbReference type="OrthoDB" id="6410137at2759"/>
<proteinExistence type="predicted"/>
<accession>A0A8X6EYF4</accession>